<dbReference type="SUPFAM" id="SSF50978">
    <property type="entry name" value="WD40 repeat-like"/>
    <property type="match status" value="1"/>
</dbReference>
<feature type="repeat" description="WD" evidence="1">
    <location>
        <begin position="436"/>
        <end position="477"/>
    </location>
</feature>
<dbReference type="PANTHER" id="PTHR14604:SF3">
    <property type="entry name" value="SPERM-ASSOCIATED ANTIGEN 16 PROTEIN"/>
    <property type="match status" value="1"/>
</dbReference>
<dbReference type="PANTHER" id="PTHR14604">
    <property type="entry name" value="WD40 REPEAT PF20"/>
    <property type="match status" value="1"/>
</dbReference>
<reference evidence="4" key="1">
    <citation type="submission" date="2023-06" db="EMBL/GenBank/DDBJ databases">
        <authorList>
            <person name="Kurt Z."/>
        </authorList>
    </citation>
    <scope>NUCLEOTIDE SEQUENCE</scope>
</reference>
<accession>A0AA86RIK1</accession>
<evidence type="ECO:0000313" key="4">
    <source>
        <dbReference type="EMBL" id="CAI9975066.1"/>
    </source>
</evidence>
<dbReference type="InterPro" id="IPR015943">
    <property type="entry name" value="WD40/YVTN_repeat-like_dom_sf"/>
</dbReference>
<proteinExistence type="predicted"/>
<evidence type="ECO:0000256" key="2">
    <source>
        <dbReference type="SAM" id="Coils"/>
    </source>
</evidence>
<dbReference type="Gene3D" id="2.130.10.10">
    <property type="entry name" value="YVTN repeat-like/Quinoprotein amine dehydrogenase"/>
    <property type="match status" value="2"/>
</dbReference>
<reference evidence="5 6" key="2">
    <citation type="submission" date="2024-07" db="EMBL/GenBank/DDBJ databases">
        <authorList>
            <person name="Akdeniz Z."/>
        </authorList>
    </citation>
    <scope>NUCLEOTIDE SEQUENCE [LARGE SCALE GENOMIC DNA]</scope>
</reference>
<organism evidence="4">
    <name type="scientific">Hexamita inflata</name>
    <dbReference type="NCBI Taxonomy" id="28002"/>
    <lineage>
        <taxon>Eukaryota</taxon>
        <taxon>Metamonada</taxon>
        <taxon>Diplomonadida</taxon>
        <taxon>Hexamitidae</taxon>
        <taxon>Hexamitinae</taxon>
        <taxon>Hexamita</taxon>
    </lineage>
</organism>
<feature type="coiled-coil region" evidence="2">
    <location>
        <begin position="135"/>
        <end position="162"/>
    </location>
</feature>
<comment type="caution">
    <text evidence="4">The sequence shown here is derived from an EMBL/GenBank/DDBJ whole genome shotgun (WGS) entry which is preliminary data.</text>
</comment>
<evidence type="ECO:0000259" key="3">
    <source>
        <dbReference type="Pfam" id="PF12894"/>
    </source>
</evidence>
<dbReference type="EMBL" id="CATOUU010001158">
    <property type="protein sequence ID" value="CAI9975066.1"/>
    <property type="molecule type" value="Genomic_DNA"/>
</dbReference>
<dbReference type="InterPro" id="IPR050995">
    <property type="entry name" value="WD-F-box_domain-protein"/>
</dbReference>
<dbReference type="InterPro" id="IPR001680">
    <property type="entry name" value="WD40_rpt"/>
</dbReference>
<protein>
    <submittedName>
        <fullName evidence="4">WD40 repeat protein</fullName>
    </submittedName>
    <submittedName>
        <fullName evidence="5">WD40_repeat protein</fullName>
    </submittedName>
</protein>
<dbReference type="SMART" id="SM00320">
    <property type="entry name" value="WD40"/>
    <property type="match status" value="6"/>
</dbReference>
<dbReference type="AlphaFoldDB" id="A0AA86RIK1"/>
<sequence length="588" mass="65857">MSQHTAETQENDKKYEVPIDVQRILETNYEIPTFSDDEAGDEADDLTLDVVQKPVIAPRPESAQTVLSDTLVNNATIEDYLKNTLSQLNLVKTLNQFQSEYLEMSRNQSGQRKLQQMNQSNSQLLAENMQLKFQVDQLTLQNEKIVNAAVKAKEQFMKLRQQRDFHRTKHRQVVQEKQVLVNDLRRLREHCQLYQPLIMELNTRYDKLLRQKQLTDIARDKAQNELKKIQMNQPVAEQQEAPKQTTKPKAIQQIAPTSHFKNSYVNPFTGDCELINQTIKYQISGATVKAHDAAISSIAFHRSLQVCTTASADGSFKVFTNFNAPSPNQLMVRGQPHSSYVTGAKFNTNNNFQSILASCAGDGTVKLFNISNQTEVCALKTLPSVQAWGLDWHCEGRVLAVANSDKSVRLYDLNMNQVLQEFDQGEDSQPQSFSSLRGATRAVTNVQFQPYGNLLQVSGADGITRVYDPRANTVISQIKLNNACKACFDISGQYIAAGDLDGNLIMQDMRTSKALFKLQVDTGINCLSFGNKQNGLLIGTKKGMFCSVDGILKQILRTESFQCESCDYNTVSGGFAVGTSDGQMVFLI</sequence>
<dbReference type="InterPro" id="IPR036322">
    <property type="entry name" value="WD40_repeat_dom_sf"/>
</dbReference>
<evidence type="ECO:0000256" key="1">
    <source>
        <dbReference type="PROSITE-ProRule" id="PRU00221"/>
    </source>
</evidence>
<dbReference type="EMBL" id="CAXDID020000497">
    <property type="protein sequence ID" value="CAL6097509.1"/>
    <property type="molecule type" value="Genomic_DNA"/>
</dbReference>
<keyword evidence="1" id="KW-0853">WD repeat</keyword>
<keyword evidence="6" id="KW-1185">Reference proteome</keyword>
<dbReference type="Pfam" id="PF00400">
    <property type="entry name" value="WD40"/>
    <property type="match status" value="2"/>
</dbReference>
<dbReference type="Pfam" id="PF12894">
    <property type="entry name" value="ANAPC4_WD40"/>
    <property type="match status" value="1"/>
</dbReference>
<dbReference type="InterPro" id="IPR024977">
    <property type="entry name" value="Apc4-like_WD40_dom"/>
</dbReference>
<name>A0AA86RIK1_9EUKA</name>
<keyword evidence="2" id="KW-0175">Coiled coil</keyword>
<gene>
    <name evidence="4" type="ORF">HINF_LOCUS62711</name>
    <name evidence="5" type="ORF">HINF_LOCUS69059</name>
</gene>
<evidence type="ECO:0000313" key="6">
    <source>
        <dbReference type="Proteomes" id="UP001642409"/>
    </source>
</evidence>
<feature type="domain" description="Anaphase-promoting complex subunit 4-like WD40" evidence="3">
    <location>
        <begin position="359"/>
        <end position="427"/>
    </location>
</feature>
<dbReference type="PROSITE" id="PS50082">
    <property type="entry name" value="WD_REPEATS_2"/>
    <property type="match status" value="1"/>
</dbReference>
<evidence type="ECO:0000313" key="5">
    <source>
        <dbReference type="EMBL" id="CAL6097509.1"/>
    </source>
</evidence>
<dbReference type="Proteomes" id="UP001642409">
    <property type="component" value="Unassembled WGS sequence"/>
</dbReference>